<dbReference type="InterPro" id="IPR036388">
    <property type="entry name" value="WH-like_DNA-bd_sf"/>
</dbReference>
<dbReference type="PIRSF" id="PIRSF016838">
    <property type="entry name" value="PafC"/>
    <property type="match status" value="1"/>
</dbReference>
<dbReference type="Proteomes" id="UP000295217">
    <property type="component" value="Unassembled WGS sequence"/>
</dbReference>
<dbReference type="InterPro" id="IPR028349">
    <property type="entry name" value="PafC-like"/>
</dbReference>
<dbReference type="PANTHER" id="PTHR34580:SF3">
    <property type="entry name" value="PROTEIN PAFB"/>
    <property type="match status" value="1"/>
</dbReference>
<evidence type="ECO:0000256" key="4">
    <source>
        <dbReference type="SAM" id="MobiDB-lite"/>
    </source>
</evidence>
<dbReference type="AlphaFoldDB" id="A0A4R5AD48"/>
<dbReference type="InterPro" id="IPR018356">
    <property type="entry name" value="Tscrpt_reg_HTH_DeoR_CS"/>
</dbReference>
<evidence type="ECO:0000313" key="6">
    <source>
        <dbReference type="EMBL" id="TDD67762.1"/>
    </source>
</evidence>
<keyword evidence="1" id="KW-0805">Transcription regulation</keyword>
<dbReference type="PROSITE" id="PS52050">
    <property type="entry name" value="WYL"/>
    <property type="match status" value="1"/>
</dbReference>
<evidence type="ECO:0000256" key="1">
    <source>
        <dbReference type="ARBA" id="ARBA00023015"/>
    </source>
</evidence>
<dbReference type="InterPro" id="IPR051534">
    <property type="entry name" value="CBASS_pafABC_assoc_protein"/>
</dbReference>
<gene>
    <name evidence="6" type="ORF">E1262_18220</name>
</gene>
<dbReference type="OrthoDB" id="3483912at2"/>
<evidence type="ECO:0000256" key="3">
    <source>
        <dbReference type="ARBA" id="ARBA00023163"/>
    </source>
</evidence>
<accession>A0A4R5AD48</accession>
<feature type="region of interest" description="Disordered" evidence="4">
    <location>
        <begin position="315"/>
        <end position="336"/>
    </location>
</feature>
<dbReference type="Pfam" id="PF08279">
    <property type="entry name" value="HTH_11"/>
    <property type="match status" value="1"/>
</dbReference>
<dbReference type="SUPFAM" id="SSF46785">
    <property type="entry name" value="Winged helix' DNA-binding domain"/>
    <property type="match status" value="1"/>
</dbReference>
<protein>
    <submittedName>
        <fullName evidence="6">YafY family transcriptional regulator</fullName>
    </submittedName>
</protein>
<evidence type="ECO:0000313" key="7">
    <source>
        <dbReference type="Proteomes" id="UP000295217"/>
    </source>
</evidence>
<feature type="domain" description="HTH deoR-type" evidence="5">
    <location>
        <begin position="4"/>
        <end position="59"/>
    </location>
</feature>
<dbReference type="Gene3D" id="1.10.10.10">
    <property type="entry name" value="Winged helix-like DNA-binding domain superfamily/Winged helix DNA-binding domain"/>
    <property type="match status" value="1"/>
</dbReference>
<evidence type="ECO:0000259" key="5">
    <source>
        <dbReference type="PROSITE" id="PS51000"/>
    </source>
</evidence>
<dbReference type="PANTHER" id="PTHR34580">
    <property type="match status" value="1"/>
</dbReference>
<keyword evidence="7" id="KW-1185">Reference proteome</keyword>
<organism evidence="6 7">
    <name type="scientific">Jiangella aurantiaca</name>
    <dbReference type="NCBI Taxonomy" id="2530373"/>
    <lineage>
        <taxon>Bacteria</taxon>
        <taxon>Bacillati</taxon>
        <taxon>Actinomycetota</taxon>
        <taxon>Actinomycetes</taxon>
        <taxon>Jiangellales</taxon>
        <taxon>Jiangellaceae</taxon>
        <taxon>Jiangella</taxon>
    </lineage>
</organism>
<proteinExistence type="predicted"/>
<dbReference type="InterPro" id="IPR026881">
    <property type="entry name" value="WYL_dom"/>
</dbReference>
<dbReference type="Pfam" id="PF25583">
    <property type="entry name" value="WCX"/>
    <property type="match status" value="1"/>
</dbReference>
<dbReference type="PROSITE" id="PS51000">
    <property type="entry name" value="HTH_DEOR_2"/>
    <property type="match status" value="1"/>
</dbReference>
<dbReference type="PROSITE" id="PS00894">
    <property type="entry name" value="HTH_DEOR_1"/>
    <property type="match status" value="1"/>
</dbReference>
<keyword evidence="3" id="KW-0804">Transcription</keyword>
<dbReference type="GO" id="GO:0003677">
    <property type="term" value="F:DNA binding"/>
    <property type="evidence" value="ECO:0007669"/>
    <property type="project" value="UniProtKB-KW"/>
</dbReference>
<dbReference type="InterPro" id="IPR001034">
    <property type="entry name" value="DeoR_HTH"/>
</dbReference>
<name>A0A4R5AD48_9ACTN</name>
<feature type="compositionally biased region" description="Basic and acidic residues" evidence="4">
    <location>
        <begin position="321"/>
        <end position="336"/>
    </location>
</feature>
<dbReference type="InterPro" id="IPR013196">
    <property type="entry name" value="HTH_11"/>
</dbReference>
<dbReference type="GO" id="GO:0003700">
    <property type="term" value="F:DNA-binding transcription factor activity"/>
    <property type="evidence" value="ECO:0007669"/>
    <property type="project" value="InterPro"/>
</dbReference>
<dbReference type="Pfam" id="PF13280">
    <property type="entry name" value="WYL"/>
    <property type="match status" value="1"/>
</dbReference>
<dbReference type="RefSeq" id="WP_132104558.1">
    <property type="nucleotide sequence ID" value="NZ_SMLB01000026.1"/>
</dbReference>
<evidence type="ECO:0000256" key="2">
    <source>
        <dbReference type="ARBA" id="ARBA00023125"/>
    </source>
</evidence>
<keyword evidence="2" id="KW-0238">DNA-binding</keyword>
<reference evidence="6 7" key="1">
    <citation type="submission" date="2019-02" db="EMBL/GenBank/DDBJ databases">
        <title>Draft genome sequences of novel Actinobacteria.</title>
        <authorList>
            <person name="Sahin N."/>
            <person name="Ay H."/>
            <person name="Saygin H."/>
        </authorList>
    </citation>
    <scope>NUCLEOTIDE SEQUENCE [LARGE SCALE GENOMIC DNA]</scope>
    <source>
        <strain evidence="6 7">8K307</strain>
    </source>
</reference>
<dbReference type="InterPro" id="IPR057727">
    <property type="entry name" value="WCX_dom"/>
</dbReference>
<comment type="caution">
    <text evidence="6">The sequence shown here is derived from an EMBL/GenBank/DDBJ whole genome shotgun (WGS) entry which is preliminary data.</text>
</comment>
<dbReference type="EMBL" id="SMLB01000026">
    <property type="protein sequence ID" value="TDD67762.1"/>
    <property type="molecule type" value="Genomic_DNA"/>
</dbReference>
<dbReference type="InterPro" id="IPR036390">
    <property type="entry name" value="WH_DNA-bd_sf"/>
</dbReference>
<sequence length="336" mass="36882">MVETSARLLRLLSLLQLRREWASADLAARLGVAVRTVRRDVERLRTLGYPVDSTPGVSGGYRLGSGADMPPLLLDDEEAVAVAVGLRTAAGGSVTGIEETSVRALAKLEQVLPARLRHQVAALSSATVPLTGAGPTVDADVLTAIAATVRDHERLRFDYVGHDGSSSRREVEPHRLVNRGRRWYLVAWDVGRSDWRTFRVDRLTPKIPTGPRFTPHEAPSADVADFVARGLDYALWGYRASLRLHASADAVANRLPSSIVVEPEDEHTCVVHTGADSYEMIAVYLAMLDVDFDVLDPPDFADHLRKQAARYLRAADSAPPPHDHVPWRRVSDREGT</sequence>